<sequence>MYPPPHFVSAPAPLIQFHFARYKNVSAKEEKCIT</sequence>
<protein>
    <submittedName>
        <fullName evidence="1">Uncharacterized protein</fullName>
    </submittedName>
</protein>
<reference evidence="1" key="1">
    <citation type="journal article" date="2021" name="Proc. Natl. Acad. Sci. U.S.A.">
        <title>A Catalog of Tens of Thousands of Viruses from Human Metagenomes Reveals Hidden Associations with Chronic Diseases.</title>
        <authorList>
            <person name="Tisza M.J."/>
            <person name="Buck C.B."/>
        </authorList>
    </citation>
    <scope>NUCLEOTIDE SEQUENCE</scope>
    <source>
        <strain evidence="1">Ct13O11</strain>
    </source>
</reference>
<dbReference type="EMBL" id="BK016066">
    <property type="protein sequence ID" value="DAF92422.1"/>
    <property type="molecule type" value="Genomic_DNA"/>
</dbReference>
<evidence type="ECO:0000313" key="1">
    <source>
        <dbReference type="EMBL" id="DAF92422.1"/>
    </source>
</evidence>
<name>A0A8S5UDH1_9CAUD</name>
<accession>A0A8S5UDH1</accession>
<organism evidence="1">
    <name type="scientific">Siphoviridae sp. ct13O11</name>
    <dbReference type="NCBI Taxonomy" id="2825303"/>
    <lineage>
        <taxon>Viruses</taxon>
        <taxon>Duplodnaviria</taxon>
        <taxon>Heunggongvirae</taxon>
        <taxon>Uroviricota</taxon>
        <taxon>Caudoviricetes</taxon>
    </lineage>
</organism>
<proteinExistence type="predicted"/>